<dbReference type="NCBIfam" id="TIGR03696">
    <property type="entry name" value="Rhs_assc_core"/>
    <property type="match status" value="1"/>
</dbReference>
<evidence type="ECO:0000313" key="10">
    <source>
        <dbReference type="Proteomes" id="UP000192907"/>
    </source>
</evidence>
<protein>
    <submittedName>
        <fullName evidence="9">RHS repeat-associated core domain-containing protein</fullName>
    </submittedName>
</protein>
<dbReference type="GO" id="GO:0005576">
    <property type="term" value="C:extracellular region"/>
    <property type="evidence" value="ECO:0007669"/>
    <property type="project" value="UniProtKB-SubCell"/>
</dbReference>
<dbReference type="InterPro" id="IPR056823">
    <property type="entry name" value="TEN-like_YD-shell"/>
</dbReference>
<dbReference type="InterPro" id="IPR028994">
    <property type="entry name" value="Integrin_alpha_N"/>
</dbReference>
<keyword evidence="2" id="KW-0964">Secreted</keyword>
<dbReference type="Pfam" id="PF25023">
    <property type="entry name" value="TEN_YD-shell"/>
    <property type="match status" value="1"/>
</dbReference>
<organism evidence="9 10">
    <name type="scientific">Pseudobacteriovorax antillogorgiicola</name>
    <dbReference type="NCBI Taxonomy" id="1513793"/>
    <lineage>
        <taxon>Bacteria</taxon>
        <taxon>Pseudomonadati</taxon>
        <taxon>Bdellovibrionota</taxon>
        <taxon>Oligoflexia</taxon>
        <taxon>Oligoflexales</taxon>
        <taxon>Pseudobacteriovoracaceae</taxon>
        <taxon>Pseudobacteriovorax</taxon>
    </lineage>
</organism>
<dbReference type="InterPro" id="IPR003284">
    <property type="entry name" value="Sal_SpvB"/>
</dbReference>
<dbReference type="InterPro" id="IPR022045">
    <property type="entry name" value="TcdB_toxin_mid/N"/>
</dbReference>
<sequence length="2086" mass="237417">MINLRYILALTLSLSTNGWAEDKSPSRYGNFNRPNSGGTVQSSGESPRPSEFTGAMSYRVSFDLPPGPANFSPELGLNYHSRNGIDTLGIGWSFSVSSIRRDTGLGIPDYDFKHVKDAKIPFKLGESLVFESEDEGISTFRLERSSEFISVEYHSRGFSINSRSFEKGWLVKKADGVKVYYPTDPCAIVQDIEDRMKPCHEDIVSNKVSSWLPRFYLDKQGNTIEYRYKKIHGQLVVDQILYGKSKVQFNYFTDARPDTLIAYSQGFPTYKAALASSVSIYYDEQIWKKYCFNYDGPHLQGTLVAPDCKATGSTVGESLLRAHRVEDKDINTSVRLKDIYEFASEEDYIRVEERHPEKHFTYSSWMSYGDESERQLIFPVNGFNSAFDRDNILIDLNQDSLPDILRSGRKLLYSINSGRHGVDGSQEREELLEEKSNILTTGRLDTWFFRLNDMDGDRVSDIIEISLRKDSDSNYYLTWYGGQKSKTSEFFSTSNKMVLPKSWRPSDFKGKYSRFVDIDGDGLSDIITIVKIGRRYSFKVLVNHEGKEFREFQREIPSHQTEKLGPNTFDDESEYFRLRDMNADGLVDLVFLERSGFRTYFNQGNLFQATDKPLFAALAGTKPAEYGGGNLTTFDRNISLRELSDSWFVDANGDGLKDLVNVNSRNRGELRILLNRSNGRMRSVFDLILVQKEDAPRPNLLPTEPEFSRVLDIDGDGMEEILFSYSDRIYMIDFNRKSSGKELVKSGLLTRVSHDNGLRTSIAYTSSTAEYLRDVKQKYSNTRALPRAISLVKRVVTQVPHTKTKVSEFYYHDGHYDYSRREFIGFKNVDVVTIGRSLEDSNLVKKTYYDGSANDGGYAFSGQPKSTVELALEENTYLKELITKKLEIHTLPEVSLIQHSREQSLVSGKPGDSVQTDFEFNLKSYQQSHVVCLKKKVTRHFRGDDYLKGDQVVFGGIQETLDCDQYGARTSYKRVFLDTHSKPQDARSLEQIIEYDDSFYDDHNYLLIENDASYLDDRKVLEKKYEYFPNGLLDNEKQWIRDASYKTTSFTYDEYGNPLTESHGSNKYTYTWLDGTFLKTVVNPLKQSQEAIYDCDQVAEEMTLFGLSCEGNGRLLKLTNANKVATYFEYDSLGRVVSKFNALSGLKVEFRYKWGDFQSWDRVLMSHSLPSNSGTFQYLNFSDQYGIVRAKLAQAEAKSDGTLVKGARVNEFLIPDAKGKIKSQFFPFFLKENIGELFKLGYLDLPANEKMISLSYDHLGRLLKKVYPNGKTHEYKWEGYQKEFKTGYFSFDGVWQEKFEYVLSGPSQKVLAFTNGNKNTYSYDYDGLGRLISVKDPLNNEISIDWNGLSEKAKIVSPSVGILNYIYDDLGRIEQKLITNHQGSQVLEHNRFTFDKLNRVKQRFVNEKLAFSYQYDRKIEVSDNVKECLHGVAQYPIGKLSEVEVFGYQVPIKRFYAWDQSGNLRCDINEISERTFVESHTYDMLDRPIKIVDSIGFVREYDYQDDQYLRGIPGYADEIFYNEKGQLDSVRQDTIGLTIDYQYDPETLSLTNITSATDKGGILQKLSYQLDGLSHIVGVVDEVKNSLHQNSGARYTYDDAGQLVTWQASHSDIVETFVYDEVGNFKSNPLFSRNPMLSGKAPYQPSGTLDKPYLFDEFGRLQKSPSISAATWGYDNKLTRITTAGGGDSEFAYDHTGRRVWKSTTDNLGQRTETYFPSENYHEEHREDEIVGYSSVFFEKDRVVKVEHRPSGSKTFWSLRDHLQGSNIVLSDLGEMREQIVYSPYGTELEPSGRWKTFLDSLAFEAKPRKTSYRFTGHYKDEESNIYYAGERYYDQSIGRFISPDPLFLENPEQCLKSPIECNLYSYGKNNPMSFKDSTGLVAETPWDGYNFGLGAVSLSRNLAIGNYGWATVDAAGMLYDGVSTLVPGLPGGASTFINVMRYSDEVVDAGQATVRAGKDLLRRVGRNSQSTGTLDAIAGAKAAEQARDATAHQLKRKHATYSGGYKDGKVVSGCSSNPTGCAEDSIARQLGSDANMTKAVGWRRNKTTRELELREIPVCVNCQSKYSRGQFPKDVKFDSGGAWSN</sequence>
<evidence type="ECO:0000313" key="9">
    <source>
        <dbReference type="EMBL" id="SMF41442.1"/>
    </source>
</evidence>
<gene>
    <name evidence="9" type="ORF">SAMN06296036_112163</name>
</gene>
<dbReference type="Proteomes" id="UP000192907">
    <property type="component" value="Unassembled WGS sequence"/>
</dbReference>
<dbReference type="PANTHER" id="PTHR32305:SF15">
    <property type="entry name" value="PROTEIN RHSA-RELATED"/>
    <property type="match status" value="1"/>
</dbReference>
<evidence type="ECO:0000256" key="5">
    <source>
        <dbReference type="SAM" id="MobiDB-lite"/>
    </source>
</evidence>
<feature type="domain" description="Teneurin-like YD-shell" evidence="8">
    <location>
        <begin position="1574"/>
        <end position="1873"/>
    </location>
</feature>
<dbReference type="Pfam" id="PF03534">
    <property type="entry name" value="SpvB"/>
    <property type="match status" value="1"/>
</dbReference>
<dbReference type="InterPro" id="IPR022385">
    <property type="entry name" value="Rhs_assc_core"/>
</dbReference>
<evidence type="ECO:0000256" key="2">
    <source>
        <dbReference type="ARBA" id="ARBA00022525"/>
    </source>
</evidence>
<evidence type="ECO:0000256" key="1">
    <source>
        <dbReference type="ARBA" id="ARBA00004613"/>
    </source>
</evidence>
<dbReference type="SUPFAM" id="SSF69318">
    <property type="entry name" value="Integrin alpha N-terminal domain"/>
    <property type="match status" value="2"/>
</dbReference>
<proteinExistence type="predicted"/>
<keyword evidence="10" id="KW-1185">Reference proteome</keyword>
<keyword evidence="3" id="KW-0677">Repeat</keyword>
<accession>A0A1Y6C841</accession>
<dbReference type="InterPro" id="IPR050708">
    <property type="entry name" value="T6SS_VgrG/RHS"/>
</dbReference>
<dbReference type="Gene3D" id="2.180.10.10">
    <property type="entry name" value="RHS repeat-associated core"/>
    <property type="match status" value="2"/>
</dbReference>
<dbReference type="GO" id="GO:0005737">
    <property type="term" value="C:cytoplasm"/>
    <property type="evidence" value="ECO:0007669"/>
    <property type="project" value="InterPro"/>
</dbReference>
<dbReference type="InterPro" id="IPR006530">
    <property type="entry name" value="YD"/>
</dbReference>
<dbReference type="RefSeq" id="WP_159455432.1">
    <property type="nucleotide sequence ID" value="NZ_FWZT01000012.1"/>
</dbReference>
<evidence type="ECO:0000259" key="7">
    <source>
        <dbReference type="Pfam" id="PF12256"/>
    </source>
</evidence>
<evidence type="ECO:0000256" key="3">
    <source>
        <dbReference type="ARBA" id="ARBA00022737"/>
    </source>
</evidence>
<name>A0A1Y6C841_9BACT</name>
<feature type="compositionally biased region" description="Polar residues" evidence="5">
    <location>
        <begin position="27"/>
        <end position="45"/>
    </location>
</feature>
<dbReference type="NCBIfam" id="TIGR01643">
    <property type="entry name" value="YD_repeat_2x"/>
    <property type="match status" value="1"/>
</dbReference>
<dbReference type="STRING" id="1513793.SAMN06296036_112163"/>
<evidence type="ECO:0000259" key="8">
    <source>
        <dbReference type="Pfam" id="PF25023"/>
    </source>
</evidence>
<evidence type="ECO:0000256" key="6">
    <source>
        <dbReference type="SAM" id="SignalP"/>
    </source>
</evidence>
<feature type="signal peptide" evidence="6">
    <location>
        <begin position="1"/>
        <end position="20"/>
    </location>
</feature>
<keyword evidence="6" id="KW-0732">Signal</keyword>
<dbReference type="EMBL" id="FWZT01000012">
    <property type="protein sequence ID" value="SMF41442.1"/>
    <property type="molecule type" value="Genomic_DNA"/>
</dbReference>
<comment type="subcellular location">
    <subcellularLocation>
        <location evidence="1">Secreted</location>
    </subcellularLocation>
</comment>
<dbReference type="Pfam" id="PF12256">
    <property type="entry name" value="TcdB_toxin_midN"/>
    <property type="match status" value="1"/>
</dbReference>
<feature type="domain" description="Insecticide toxin TcdB middle/N-terminal" evidence="7">
    <location>
        <begin position="702"/>
        <end position="849"/>
    </location>
</feature>
<reference evidence="10" key="1">
    <citation type="submission" date="2017-04" db="EMBL/GenBank/DDBJ databases">
        <authorList>
            <person name="Varghese N."/>
            <person name="Submissions S."/>
        </authorList>
    </citation>
    <scope>NUCLEOTIDE SEQUENCE [LARGE SCALE GENOMIC DNA]</scope>
    <source>
        <strain evidence="10">RKEM611</strain>
    </source>
</reference>
<feature type="region of interest" description="Disordered" evidence="5">
    <location>
        <begin position="21"/>
        <end position="50"/>
    </location>
</feature>
<evidence type="ECO:0000256" key="4">
    <source>
        <dbReference type="ARBA" id="ARBA00023026"/>
    </source>
</evidence>
<dbReference type="PANTHER" id="PTHR32305">
    <property type="match status" value="1"/>
</dbReference>
<feature type="chain" id="PRO_5013029018" evidence="6">
    <location>
        <begin position="21"/>
        <end position="2086"/>
    </location>
</feature>
<keyword evidence="4" id="KW-0843">Virulence</keyword>